<evidence type="ECO:0000313" key="3">
    <source>
        <dbReference type="Proteomes" id="UP000094819"/>
    </source>
</evidence>
<evidence type="ECO:0000256" key="1">
    <source>
        <dbReference type="SAM" id="Phobius"/>
    </source>
</evidence>
<keyword evidence="1" id="KW-1133">Transmembrane helix</keyword>
<dbReference type="RefSeq" id="XP_019029189.1">
    <property type="nucleotide sequence ID" value="XM_019178912.1"/>
</dbReference>
<dbReference type="EMBL" id="AWGH01000026">
    <property type="protein sequence ID" value="ODN88121.1"/>
    <property type="molecule type" value="Genomic_DNA"/>
</dbReference>
<proteinExistence type="predicted"/>
<comment type="caution">
    <text evidence="2">The sequence shown here is derived from an EMBL/GenBank/DDBJ whole genome shotgun (WGS) entry which is preliminary data.</text>
</comment>
<feature type="transmembrane region" description="Helical" evidence="1">
    <location>
        <begin position="12"/>
        <end position="32"/>
    </location>
</feature>
<reference evidence="2 3" key="1">
    <citation type="submission" date="2016-06" db="EMBL/GenBank/DDBJ databases">
        <title>Evolution of pathogenesis and genome organization in the Tremellales.</title>
        <authorList>
            <person name="Cuomo C."/>
            <person name="Litvintseva A."/>
            <person name="Heitman J."/>
            <person name="Chen Y."/>
            <person name="Sun S."/>
            <person name="Springer D."/>
            <person name="Dromer F."/>
            <person name="Young S."/>
            <person name="Zeng Q."/>
            <person name="Chapman S."/>
            <person name="Gujja S."/>
            <person name="Saif S."/>
            <person name="Birren B."/>
        </authorList>
    </citation>
    <scope>NUCLEOTIDE SEQUENCE [LARGE SCALE GENOMIC DNA]</scope>
    <source>
        <strain evidence="2 3">CBS 7118</strain>
    </source>
</reference>
<protein>
    <submittedName>
        <fullName evidence="2">Uncharacterized protein</fullName>
    </submittedName>
</protein>
<keyword evidence="3" id="KW-1185">Reference proteome</keyword>
<dbReference type="Proteomes" id="UP000094819">
    <property type="component" value="Unassembled WGS sequence"/>
</dbReference>
<accession>A0A1E3IK87</accession>
<dbReference type="GeneID" id="30196096"/>
<keyword evidence="1" id="KW-0472">Membrane</keyword>
<gene>
    <name evidence="2" type="ORF">L198_06885</name>
</gene>
<evidence type="ECO:0000313" key="2">
    <source>
        <dbReference type="EMBL" id="ODN88121.1"/>
    </source>
</evidence>
<name>A0A1E3IK87_9TREE</name>
<dbReference type="OrthoDB" id="2560037at2759"/>
<dbReference type="AlphaFoldDB" id="A0A1E3IK87"/>
<organism evidence="2 3">
    <name type="scientific">Cryptococcus wingfieldii CBS 7118</name>
    <dbReference type="NCBI Taxonomy" id="1295528"/>
    <lineage>
        <taxon>Eukaryota</taxon>
        <taxon>Fungi</taxon>
        <taxon>Dikarya</taxon>
        <taxon>Basidiomycota</taxon>
        <taxon>Agaricomycotina</taxon>
        <taxon>Tremellomycetes</taxon>
        <taxon>Tremellales</taxon>
        <taxon>Cryptococcaceae</taxon>
        <taxon>Cryptococcus</taxon>
    </lineage>
</organism>
<keyword evidence="1" id="KW-0812">Transmembrane</keyword>
<sequence length="73" mass="7315">MPPSIADIAQRSVALTSVTLCVLGVGLTAHGIGYRALRARGYVGGPDVCGSLKLAREPKAIDSPSGSPSAPPS</sequence>